<sequence length="242" mass="26666">MNVVPDIGLCITPACARRRRGAREARHGLRVCGRCADEMRDALVEIPDRWGDLDRPELIVPPVREQAARAPRGQAPGTPLNLTWSALVDARTRWVEPGDLIHPADALGGYRHRVLDTAAGRAVPYLVDGADLFHRGRGRGSGSVADICRAIAAHAELALRQEWAGHLCWAVRLVRDQLRALTGGPRPARPIGWCPELFDDGSWCGYPLWYPVAGDLECGGCGGVWPRRDWLRLADQQGVRTR</sequence>
<name>A0A495VNB5_9PSEU</name>
<keyword evidence="2" id="KW-1185">Reference proteome</keyword>
<gene>
    <name evidence="1" type="ORF">C8E97_6794</name>
</gene>
<evidence type="ECO:0000313" key="1">
    <source>
        <dbReference type="EMBL" id="RKT49298.1"/>
    </source>
</evidence>
<protein>
    <submittedName>
        <fullName evidence="1">Uncharacterized protein</fullName>
    </submittedName>
</protein>
<organism evidence="1 2">
    <name type="scientific">Saccharothrix australiensis</name>
    <dbReference type="NCBI Taxonomy" id="2072"/>
    <lineage>
        <taxon>Bacteria</taxon>
        <taxon>Bacillati</taxon>
        <taxon>Actinomycetota</taxon>
        <taxon>Actinomycetes</taxon>
        <taxon>Pseudonocardiales</taxon>
        <taxon>Pseudonocardiaceae</taxon>
        <taxon>Saccharothrix</taxon>
    </lineage>
</organism>
<dbReference type="AlphaFoldDB" id="A0A495VNB5"/>
<dbReference type="OrthoDB" id="10016694at2"/>
<accession>A0A495VNB5</accession>
<comment type="caution">
    <text evidence="1">The sequence shown here is derived from an EMBL/GenBank/DDBJ whole genome shotgun (WGS) entry which is preliminary data.</text>
</comment>
<dbReference type="Proteomes" id="UP000282084">
    <property type="component" value="Unassembled WGS sequence"/>
</dbReference>
<reference evidence="1 2" key="1">
    <citation type="submission" date="2018-10" db="EMBL/GenBank/DDBJ databases">
        <title>Sequencing the genomes of 1000 actinobacteria strains.</title>
        <authorList>
            <person name="Klenk H.-P."/>
        </authorList>
    </citation>
    <scope>NUCLEOTIDE SEQUENCE [LARGE SCALE GENOMIC DNA]</scope>
    <source>
        <strain evidence="1 2">DSM 43800</strain>
    </source>
</reference>
<evidence type="ECO:0000313" key="2">
    <source>
        <dbReference type="Proteomes" id="UP000282084"/>
    </source>
</evidence>
<dbReference type="EMBL" id="RBXO01000003">
    <property type="protein sequence ID" value="RKT49298.1"/>
    <property type="molecule type" value="Genomic_DNA"/>
</dbReference>
<proteinExistence type="predicted"/>
<dbReference type="RefSeq" id="WP_121013034.1">
    <property type="nucleotide sequence ID" value="NZ_RBXO01000003.1"/>
</dbReference>